<feature type="compositionally biased region" description="Low complexity" evidence="6">
    <location>
        <begin position="184"/>
        <end position="198"/>
    </location>
</feature>
<dbReference type="PANTHER" id="PTHR12792:SF0">
    <property type="entry name" value="SEPARIN"/>
    <property type="match status" value="1"/>
</dbReference>
<keyword evidence="9" id="KW-1185">Reference proteome</keyword>
<evidence type="ECO:0000313" key="8">
    <source>
        <dbReference type="EMBL" id="KAJ1917478.1"/>
    </source>
</evidence>
<feature type="region of interest" description="Disordered" evidence="6">
    <location>
        <begin position="1445"/>
        <end position="1492"/>
    </location>
</feature>
<sequence>MGQLVLPTDIASLGPSFEATLAATLTVTRPSRGQKTTATSEKTGDVAAPSKADLASRAYYAMKLVNLILSKWPSTKAQPGEPGLDVVTVTGCVDHCLRFLRVHEALVKLRPYDLAKVESNYISKLIQCGQYDLAFQQLNHYRKQYLLTEVKEAGQTKPSAKTRPPTARPRSGAAKAPLTASNRTTTAPAAAAKGPDPATPSSLIHLPLTYYATDETYNLLVVTSFTHALRCALESRDLTRLRSWVPHLRDRSGTCHGWCLNLRQTNPSIASTHLEAYFRVLHRIAALLPTTDAAFLVYKRESLAAYAQTRDASVTQLADLVLHAALTVEKAGQNSSLADAAALHDTVFDGVLPPLTVQSVVCLGPYKLLEHQILLKRKLKSPPTSLLSFRLWDQFIESVQGADPFLVALSSSVVTLYRLVWMITSPGLIPPCLHAAARYLFNANQPTTFHRCRASLQGSLRMASTWPCPASLALTSSTLFNYGGSLYRARQHTLATMAFQDACTAAQNLLVSSPALPPPAAEIDLCYDNGVVKVTNDQLCKRYEFLGVCQMATSRLADAVRSFARALMYLPLARRREVVAYWRGEPGAPPELASCAAYPLVERYVKAAVGLTDLGPYPALGSVWREVGVPDHLDSIPILPSLMETELALLRRYAAKSATEPSQALVLAELARHYTWETSPAAHARLVLEEVRLQWTLDPHTPTEDLVAEIETLLDQLKERLVQSGCTSSNHQLPQLLAHAYSWLAILQPQGKVSRVNRGVAGSTALEIWRRLLSPLTDWTPRKPPAKRAETGQGIGQPDQLAAHLAFVTDQFAADGSLTNQIAVLGLRLRLLHLYSSADTPIAEATKLYTQLGLAHLRLGHDGRALEAITRALTLCETTASPDEGVLSTHLAYVRCLVTTGQLAKAVFQTATAVSHTILSSKLYPGRPSDPTRPRKVSPRKLDVVILAQAALVYAELCFHNGDWATAVLEGTRAFRLLSYALSSLARRRQTRRQTLPVPTRDPARTLFGPDDDDEDGTASSTAPITTTTSAQPSSLTAQFERTKLEDKYALLHDTNHWQLQTLFFDTLWFLGRTYCLKGHPKETDYFLKQAAGLAETTGAVLNVSVTSGYRIGFLARQHEWEQGQPLVDDLWASFPTTTKATGPLYAVEIGMQLATWFDRQALPEQAQEVYGLASKLLARTDELGAEETSLGQGATPRTVRVVQHLTDTTVPATTGEVATPSNTLLDHLRSKIALQLAYRSHRGSETLDGDSKTVTAATLHSAQPRAEFHLRRAKALLQRVKHTKPGPEARTEWATCAAFFTIGAKPTHSKSKATAINPMATAATTEARTATLLAALDHLQTAYADGLGALHPHDLFEVCMLVGRVYHLLIRTDPVRLRADAAGYAKLTYYLEMAKGIVARREMLTSLQRKLIGVVPNELAWPAKFKIDCGSPLAATVVVGHESDEGAAGLPSPTLRSRTLTSITPGSPNQSEDDDLFTAASTAPTPTSISSLSSTALDLRIPSGTDNAMSRHHRELYVRYAEASVATTDLPAEITSAFLDHLPPSWVICGLSIDPDAQLLYLTRYVSPVGATHPSPPLVIQLDLAARPDFITYQAVTTTFQDIILRNNDTSASGKYCVSKEDKVQWWRSRMALDEQLRNLLADIQVRWLGPFVGLLRDTRHTRADELDKFKGGLQKLVATQAKGRVLTRVRQLELGEMPACFLAAHAAGDLDEGAYVELWRFIVDMYAAHGIPISFDDTAAAQATAELRELLDTCQSSELPDTAQQPAPHVVLVVDKYAQSLPWESIPCLRHRSVSRVPSVHFLRDRLAWMRHRAELAVNPTDAIAEALTGLTITTKPATRRGRKPRSTPLALADDNAAATAIATNQPRLRVRRSRVYYVLNPGRDLLNTQREFEPALRAQSSWDGAIGRAPLDKECEQALQTRDIYVYFGHSGGEQYLRGQRVRALPRCAVSLLFGCSSGHLKAAGEFDPYGTALDYMVGGCPSLVANLWDVTDKDIDRFSKSLMAKWGLLGEVEIGSSVSLTEAVRDARDDCNLKYLIGAAPVVYGIPCYLEP</sequence>
<dbReference type="Gene3D" id="1.25.40.10">
    <property type="entry name" value="Tetratricopeptide repeat domain"/>
    <property type="match status" value="1"/>
</dbReference>
<accession>A0A9W7ZVK5</accession>
<organism evidence="8 9">
    <name type="scientific">Tieghemiomyces parasiticus</name>
    <dbReference type="NCBI Taxonomy" id="78921"/>
    <lineage>
        <taxon>Eukaryota</taxon>
        <taxon>Fungi</taxon>
        <taxon>Fungi incertae sedis</taxon>
        <taxon>Zoopagomycota</taxon>
        <taxon>Kickxellomycotina</taxon>
        <taxon>Dimargaritomycetes</taxon>
        <taxon>Dimargaritales</taxon>
        <taxon>Dimargaritaceae</taxon>
        <taxon>Tieghemiomyces</taxon>
    </lineage>
</organism>
<dbReference type="OrthoDB" id="10255632at2759"/>
<proteinExistence type="predicted"/>
<evidence type="ECO:0000256" key="2">
    <source>
        <dbReference type="ARBA" id="ARBA00012489"/>
    </source>
</evidence>
<dbReference type="PANTHER" id="PTHR12792">
    <property type="entry name" value="EXTRA SPINDLE POLES 1-RELATED"/>
    <property type="match status" value="1"/>
</dbReference>
<dbReference type="PROSITE" id="PS50005">
    <property type="entry name" value="TPR"/>
    <property type="match status" value="1"/>
</dbReference>
<name>A0A9W7ZVK5_9FUNG</name>
<dbReference type="Proteomes" id="UP001150569">
    <property type="component" value="Unassembled WGS sequence"/>
</dbReference>
<evidence type="ECO:0000256" key="1">
    <source>
        <dbReference type="ARBA" id="ARBA00000451"/>
    </source>
</evidence>
<keyword evidence="5" id="KW-0802">TPR repeat</keyword>
<dbReference type="GO" id="GO:0072686">
    <property type="term" value="C:mitotic spindle"/>
    <property type="evidence" value="ECO:0007669"/>
    <property type="project" value="TreeGrafter"/>
</dbReference>
<evidence type="ECO:0000256" key="6">
    <source>
        <dbReference type="SAM" id="MobiDB-lite"/>
    </source>
</evidence>
<gene>
    <name evidence="8" type="primary">ESP1_1</name>
    <name evidence="8" type="ORF">IWQ60_007768</name>
</gene>
<evidence type="ECO:0000256" key="4">
    <source>
        <dbReference type="ARBA" id="ARBA00022829"/>
    </source>
</evidence>
<evidence type="ECO:0000256" key="3">
    <source>
        <dbReference type="ARBA" id="ARBA00022801"/>
    </source>
</evidence>
<dbReference type="InterPro" id="IPR011990">
    <property type="entry name" value="TPR-like_helical_dom_sf"/>
</dbReference>
<dbReference type="GO" id="GO:0044732">
    <property type="term" value="C:mitotic spindle pole body"/>
    <property type="evidence" value="ECO:0007669"/>
    <property type="project" value="TreeGrafter"/>
</dbReference>
<feature type="region of interest" description="Disordered" evidence="6">
    <location>
        <begin position="152"/>
        <end position="198"/>
    </location>
</feature>
<keyword evidence="3 8" id="KW-0378">Hydrolase</keyword>
<dbReference type="InterPro" id="IPR019734">
    <property type="entry name" value="TPR_rpt"/>
</dbReference>
<feature type="region of interest" description="Disordered" evidence="6">
    <location>
        <begin position="991"/>
        <end position="1037"/>
    </location>
</feature>
<dbReference type="GO" id="GO:0051307">
    <property type="term" value="P:meiotic chromosome separation"/>
    <property type="evidence" value="ECO:0007669"/>
    <property type="project" value="TreeGrafter"/>
</dbReference>
<keyword evidence="4" id="KW-0159">Chromosome partition</keyword>
<reference evidence="8" key="1">
    <citation type="submission" date="2022-07" db="EMBL/GenBank/DDBJ databases">
        <title>Phylogenomic reconstructions and comparative analyses of Kickxellomycotina fungi.</title>
        <authorList>
            <person name="Reynolds N.K."/>
            <person name="Stajich J.E."/>
            <person name="Barry K."/>
            <person name="Grigoriev I.V."/>
            <person name="Crous P."/>
            <person name="Smith M.E."/>
        </authorList>
    </citation>
    <scope>NUCLEOTIDE SEQUENCE</scope>
    <source>
        <strain evidence="8">RSA 861</strain>
    </source>
</reference>
<dbReference type="InterPro" id="IPR030397">
    <property type="entry name" value="SEPARIN_core_dom"/>
</dbReference>
<dbReference type="Pfam" id="PF03568">
    <property type="entry name" value="Separin_C"/>
    <property type="match status" value="1"/>
</dbReference>
<dbReference type="SUPFAM" id="SSF48452">
    <property type="entry name" value="TPR-like"/>
    <property type="match status" value="1"/>
</dbReference>
<dbReference type="GO" id="GO:0006508">
    <property type="term" value="P:proteolysis"/>
    <property type="evidence" value="ECO:0007669"/>
    <property type="project" value="InterPro"/>
</dbReference>
<feature type="compositionally biased region" description="Low complexity" evidence="6">
    <location>
        <begin position="1479"/>
        <end position="1492"/>
    </location>
</feature>
<comment type="caution">
    <text evidence="8">The sequence shown here is derived from an EMBL/GenBank/DDBJ whole genome shotgun (WGS) entry which is preliminary data.</text>
</comment>
<comment type="catalytic activity">
    <reaction evidence="1">
        <text>All bonds known to be hydrolyzed by this endopeptidase have arginine in P1 and an acidic residue in P4. P6 is often occupied by an acidic residue or by a hydroxy-amino-acid residue, the phosphorylation of which enhances cleavage.</text>
        <dbReference type="EC" id="3.4.22.49"/>
    </reaction>
</comment>
<dbReference type="PROSITE" id="PS51700">
    <property type="entry name" value="SEPARIN"/>
    <property type="match status" value="1"/>
</dbReference>
<feature type="compositionally biased region" description="Polar residues" evidence="6">
    <location>
        <begin position="1455"/>
        <end position="1471"/>
    </location>
</feature>
<evidence type="ECO:0000256" key="5">
    <source>
        <dbReference type="PROSITE-ProRule" id="PRU00339"/>
    </source>
</evidence>
<dbReference type="GO" id="GO:0004197">
    <property type="term" value="F:cysteine-type endopeptidase activity"/>
    <property type="evidence" value="ECO:0007669"/>
    <property type="project" value="InterPro"/>
</dbReference>
<dbReference type="GO" id="GO:0005634">
    <property type="term" value="C:nucleus"/>
    <property type="evidence" value="ECO:0007669"/>
    <property type="project" value="InterPro"/>
</dbReference>
<evidence type="ECO:0000313" key="9">
    <source>
        <dbReference type="Proteomes" id="UP001150569"/>
    </source>
</evidence>
<dbReference type="EMBL" id="JANBPT010000540">
    <property type="protein sequence ID" value="KAJ1917478.1"/>
    <property type="molecule type" value="Genomic_DNA"/>
</dbReference>
<dbReference type="GO" id="GO:0005737">
    <property type="term" value="C:cytoplasm"/>
    <property type="evidence" value="ECO:0007669"/>
    <property type="project" value="TreeGrafter"/>
</dbReference>
<dbReference type="EC" id="3.4.22.49" evidence="2"/>
<feature type="domain" description="Peptidase C50" evidence="7">
    <location>
        <begin position="1875"/>
        <end position="1970"/>
    </location>
</feature>
<evidence type="ECO:0000259" key="7">
    <source>
        <dbReference type="PROSITE" id="PS51700"/>
    </source>
</evidence>
<dbReference type="InterPro" id="IPR005314">
    <property type="entry name" value="Peptidase_C50"/>
</dbReference>
<feature type="repeat" description="TPR" evidence="5">
    <location>
        <begin position="846"/>
        <end position="879"/>
    </location>
</feature>
<protein>
    <recommendedName>
        <fullName evidence="2">separase</fullName>
        <ecNumber evidence="2">3.4.22.49</ecNumber>
    </recommendedName>
</protein>
<feature type="compositionally biased region" description="Low complexity" evidence="6">
    <location>
        <begin position="1018"/>
        <end position="1035"/>
    </location>
</feature>